<evidence type="ECO:0000313" key="3">
    <source>
        <dbReference type="Proteomes" id="UP000431401"/>
    </source>
</evidence>
<name>A0A7K0E3C7_9NOCA</name>
<proteinExistence type="predicted"/>
<reference evidence="2 3" key="1">
    <citation type="submission" date="2019-10" db="EMBL/GenBank/DDBJ databases">
        <title>Nocardia macrotermitis sp. nov. and Nocardia aurantia sp. nov., isolated from the gut of fungus growing-termite Macrotermes natalensis.</title>
        <authorList>
            <person name="Benndorf R."/>
            <person name="Schwitalla J."/>
            <person name="Martin K."/>
            <person name="De Beer W."/>
            <person name="Kaster A.-K."/>
            <person name="Vollmers J."/>
            <person name="Poulsen M."/>
            <person name="Beemelmanns C."/>
        </authorList>
    </citation>
    <scope>NUCLEOTIDE SEQUENCE [LARGE SCALE GENOMIC DNA]</scope>
    <source>
        <strain evidence="2 3">RB56</strain>
    </source>
</reference>
<protein>
    <submittedName>
        <fullName evidence="2">Uncharacterized protein</fullName>
    </submittedName>
</protein>
<dbReference type="RefSeq" id="WP_153349138.1">
    <property type="nucleotide sequence ID" value="NZ_WEGI01000026.1"/>
</dbReference>
<accession>A0A7K0E3C7</accession>
<gene>
    <name evidence="2" type="ORF">NRB56_75340</name>
</gene>
<comment type="caution">
    <text evidence="2">The sequence shown here is derived from an EMBL/GenBank/DDBJ whole genome shotgun (WGS) entry which is preliminary data.</text>
</comment>
<keyword evidence="3" id="KW-1185">Reference proteome</keyword>
<evidence type="ECO:0000313" key="2">
    <source>
        <dbReference type="EMBL" id="MQY31922.1"/>
    </source>
</evidence>
<dbReference type="EMBL" id="WEGI01000026">
    <property type="protein sequence ID" value="MQY31922.1"/>
    <property type="molecule type" value="Genomic_DNA"/>
</dbReference>
<organism evidence="2 3">
    <name type="scientific">Nocardia aurantia</name>
    <dbReference type="NCBI Taxonomy" id="2585199"/>
    <lineage>
        <taxon>Bacteria</taxon>
        <taxon>Bacillati</taxon>
        <taxon>Actinomycetota</taxon>
        <taxon>Actinomycetes</taxon>
        <taxon>Mycobacteriales</taxon>
        <taxon>Nocardiaceae</taxon>
        <taxon>Nocardia</taxon>
    </lineage>
</organism>
<evidence type="ECO:0000256" key="1">
    <source>
        <dbReference type="SAM" id="MobiDB-lite"/>
    </source>
</evidence>
<dbReference type="AlphaFoldDB" id="A0A7K0E3C7"/>
<sequence length="58" mass="6384">MTANGHGEQGEDPRARWRHLPAEPDPASFVEETDVDGRSSSFLVPAVDPAQDFTRLYG</sequence>
<feature type="region of interest" description="Disordered" evidence="1">
    <location>
        <begin position="1"/>
        <end position="37"/>
    </location>
</feature>
<dbReference type="Proteomes" id="UP000431401">
    <property type="component" value="Unassembled WGS sequence"/>
</dbReference>
<dbReference type="OrthoDB" id="4559956at2"/>